<dbReference type="PANTHER" id="PTHR43649:SF31">
    <property type="entry name" value="SN-GLYCEROL-3-PHOSPHATE-BINDING PERIPLASMIC PROTEIN UGPB"/>
    <property type="match status" value="1"/>
</dbReference>
<dbReference type="InterPro" id="IPR006059">
    <property type="entry name" value="SBP"/>
</dbReference>
<comment type="caution">
    <text evidence="6">The sequence shown here is derived from an EMBL/GenBank/DDBJ whole genome shotgun (WGS) entry which is preliminary data.</text>
</comment>
<dbReference type="Gene3D" id="3.40.190.10">
    <property type="entry name" value="Periplasmic binding protein-like II"/>
    <property type="match status" value="2"/>
</dbReference>
<comment type="subcellular location">
    <subcellularLocation>
        <location evidence="1">Cell envelope</location>
    </subcellularLocation>
</comment>
<evidence type="ECO:0000256" key="4">
    <source>
        <dbReference type="ARBA" id="ARBA00022729"/>
    </source>
</evidence>
<evidence type="ECO:0000313" key="7">
    <source>
        <dbReference type="Proteomes" id="UP001589788"/>
    </source>
</evidence>
<accession>A0ABV6C488</accession>
<protein>
    <submittedName>
        <fullName evidence="6">Extracellular solute-binding protein</fullName>
    </submittedName>
</protein>
<reference evidence="6 7" key="1">
    <citation type="submission" date="2024-09" db="EMBL/GenBank/DDBJ databases">
        <authorList>
            <person name="Sun Q."/>
            <person name="Mori K."/>
        </authorList>
    </citation>
    <scope>NUCLEOTIDE SEQUENCE [LARGE SCALE GENOMIC DNA]</scope>
    <source>
        <strain evidence="6 7">JCM 15389</strain>
    </source>
</reference>
<keyword evidence="4 5" id="KW-0732">Signal</keyword>
<feature type="chain" id="PRO_5047419954" evidence="5">
    <location>
        <begin position="23"/>
        <end position="453"/>
    </location>
</feature>
<evidence type="ECO:0000256" key="5">
    <source>
        <dbReference type="SAM" id="SignalP"/>
    </source>
</evidence>
<name>A0ABV6C488_9ACTN</name>
<organism evidence="6 7">
    <name type="scientific">Aciditerrimonas ferrireducens</name>
    <dbReference type="NCBI Taxonomy" id="667306"/>
    <lineage>
        <taxon>Bacteria</taxon>
        <taxon>Bacillati</taxon>
        <taxon>Actinomycetota</taxon>
        <taxon>Acidimicrobiia</taxon>
        <taxon>Acidimicrobiales</taxon>
        <taxon>Acidimicrobiaceae</taxon>
        <taxon>Aciditerrimonas</taxon>
    </lineage>
</organism>
<gene>
    <name evidence="6" type="ORF">ACFFRE_10085</name>
</gene>
<feature type="signal peptide" evidence="5">
    <location>
        <begin position="1"/>
        <end position="22"/>
    </location>
</feature>
<keyword evidence="3" id="KW-0813">Transport</keyword>
<dbReference type="SUPFAM" id="SSF53850">
    <property type="entry name" value="Periplasmic binding protein-like II"/>
    <property type="match status" value="1"/>
</dbReference>
<dbReference type="EMBL" id="JBHLYQ010000107">
    <property type="protein sequence ID" value="MFC0082478.1"/>
    <property type="molecule type" value="Genomic_DNA"/>
</dbReference>
<dbReference type="PANTHER" id="PTHR43649">
    <property type="entry name" value="ARABINOSE-BINDING PROTEIN-RELATED"/>
    <property type="match status" value="1"/>
</dbReference>
<dbReference type="InterPro" id="IPR050490">
    <property type="entry name" value="Bact_solute-bd_prot1"/>
</dbReference>
<evidence type="ECO:0000256" key="1">
    <source>
        <dbReference type="ARBA" id="ARBA00004196"/>
    </source>
</evidence>
<dbReference type="Proteomes" id="UP001589788">
    <property type="component" value="Unassembled WGS sequence"/>
</dbReference>
<comment type="similarity">
    <text evidence="2">Belongs to the bacterial solute-binding protein 1 family.</text>
</comment>
<keyword evidence="7" id="KW-1185">Reference proteome</keyword>
<evidence type="ECO:0000313" key="6">
    <source>
        <dbReference type="EMBL" id="MFC0082478.1"/>
    </source>
</evidence>
<dbReference type="Pfam" id="PF13416">
    <property type="entry name" value="SBP_bac_8"/>
    <property type="match status" value="1"/>
</dbReference>
<evidence type="ECO:0000256" key="3">
    <source>
        <dbReference type="ARBA" id="ARBA00022448"/>
    </source>
</evidence>
<dbReference type="RefSeq" id="WP_248105302.1">
    <property type="nucleotide sequence ID" value="NZ_JAKHEX010000001.1"/>
</dbReference>
<sequence length="453" mass="47805">MAAALTAMALLGTACGSSSSSAAAHGSSSAAPSSQKGPVTITFWSAMSGALGQTLGHLVDEFNASQDHYKVDLVYRGTYPEVLSDTIAAFKAHNAPNIAQIFDAGTATVMDSTGVYVPVHSLMKEYGYQFSTSDFIGGAASYYETAADQLDSEPFNSSTPVLYYNKTELQQAGISSPPTTWSQVATDAAQLAAHGVGCALTSSGAYVMWTDMEQYAVWNDVPYATEDNGYQGIKGVKLELDTAPFIDHWNLLGQLAQKGEYRWEGLSTSTVPLFTSGTCAMYEQSSADLTTILSGAKFPVGVTELPYDSSLPGAPQNTVVGGASLWVLAGAPKDTYAADAAFLHFMMSPQAQDYWAENTGYVPVTKAAAAQLQSQGFYATHPADEVAVKELTNKPPTPETRGIRLGYLPEIRDAEASAIAEILSGKETAAQALAQAQAQGDKILAEFAAQYGS</sequence>
<proteinExistence type="inferred from homology"/>
<evidence type="ECO:0000256" key="2">
    <source>
        <dbReference type="ARBA" id="ARBA00008520"/>
    </source>
</evidence>